<feature type="transmembrane region" description="Helical" evidence="9">
    <location>
        <begin position="330"/>
        <end position="353"/>
    </location>
</feature>
<feature type="region of interest" description="Disordered" evidence="8">
    <location>
        <begin position="607"/>
        <end position="630"/>
    </location>
</feature>
<evidence type="ECO:0000259" key="10">
    <source>
        <dbReference type="PROSITE" id="PS50262"/>
    </source>
</evidence>
<keyword evidence="6 11" id="KW-0675">Receptor</keyword>
<keyword evidence="5 9" id="KW-0472">Membrane</keyword>
<proteinExistence type="predicted"/>
<keyword evidence="7" id="KW-0807">Transducer</keyword>
<feature type="compositionally biased region" description="Polar residues" evidence="8">
    <location>
        <begin position="615"/>
        <end position="630"/>
    </location>
</feature>
<sequence>MRCFYQTSMLISVLPPLLLVDLILGAFSNGLSLWIFIFHLKPWKSSTVLLFNLALADFLLNMILPFRTSYYFSEMNWKFGHAFCNVSLQMLAMNRTGSIVFLTCVALDRYVHVVHPHHPLNSLSKTKAACGAAILWLVTFSMTAHCCSSHNTTPPTARASSSTRTRRILVSTTLAQEHACVLLLPAAGRDRVLHLFHLLPTETEAADPTGADQEGPMVHHDGGGGLRGLLPPNNITMLLIWFHGGQIASGQEQVCEDMENLNTVFYMTICLTYLNSALDPLIYYYSIPTFKNMCRRALHLGRASDTGEDTTQRPKNNMRCFYQTSLLIRMLPPLLLVDFILGAFSNGLSLWIFIFHLKPWKSSTVLLFNLALADFLLNMILPFRTSYYFSEMNWKFGHAFCNVSLQMVAMNRTGSIVFLTCVALDRKTKAACGAAILWLVTFSMTAQLLFLPQHNTTDCESFVIYTDTKDIGFGLLWHRSMLVFSFYLPLAVIVFCTCSIFSQLRRRQLTQQVRIKKALWFIMMVVVVFVVCFLPNNITMLLIWFHGGQIASGQEQVCEDMENLNTVFYMTICLTYLNSALDPLIYYYSIPTFKNMCRRALHLGRASDTGEDTTQRPQSQEQSTHSTNRL</sequence>
<dbReference type="Proteomes" id="UP001174136">
    <property type="component" value="Unassembled WGS sequence"/>
</dbReference>
<gene>
    <name evidence="11" type="primary">HCAR3_0</name>
    <name evidence="11" type="ORF">N1851_032364</name>
</gene>
<dbReference type="AlphaFoldDB" id="A0AA47M338"/>
<feature type="transmembrane region" description="Helical" evidence="9">
    <location>
        <begin position="365"/>
        <end position="383"/>
    </location>
</feature>
<protein>
    <submittedName>
        <fullName evidence="11">Hydroxycarboxylic acid receptor 3</fullName>
    </submittedName>
</protein>
<feature type="transmembrane region" description="Helical" evidence="9">
    <location>
        <begin position="481"/>
        <end position="501"/>
    </location>
</feature>
<feature type="transmembrane region" description="Helical" evidence="9">
    <location>
        <begin position="567"/>
        <end position="589"/>
    </location>
</feature>
<dbReference type="InterPro" id="IPR000276">
    <property type="entry name" value="GPCR_Rhodpsn"/>
</dbReference>
<evidence type="ECO:0000256" key="7">
    <source>
        <dbReference type="ARBA" id="ARBA00023224"/>
    </source>
</evidence>
<feature type="domain" description="G-protein coupled receptors family 1 profile" evidence="10">
    <location>
        <begin position="345"/>
        <end position="586"/>
    </location>
</feature>
<keyword evidence="4" id="KW-0297">G-protein coupled receptor</keyword>
<dbReference type="GO" id="GO:0004930">
    <property type="term" value="F:G protein-coupled receptor activity"/>
    <property type="evidence" value="ECO:0007669"/>
    <property type="project" value="UniProtKB-KW"/>
</dbReference>
<evidence type="ECO:0000256" key="6">
    <source>
        <dbReference type="ARBA" id="ARBA00023170"/>
    </source>
</evidence>
<feature type="transmembrane region" description="Helical" evidence="9">
    <location>
        <begin position="521"/>
        <end position="547"/>
    </location>
</feature>
<dbReference type="GO" id="GO:0005886">
    <property type="term" value="C:plasma membrane"/>
    <property type="evidence" value="ECO:0007669"/>
    <property type="project" value="TreeGrafter"/>
</dbReference>
<feature type="transmembrane region" description="Helical" evidence="9">
    <location>
        <begin position="431"/>
        <end position="451"/>
    </location>
</feature>
<name>A0AA47M338_MERPO</name>
<evidence type="ECO:0000313" key="12">
    <source>
        <dbReference type="Proteomes" id="UP001174136"/>
    </source>
</evidence>
<evidence type="ECO:0000256" key="4">
    <source>
        <dbReference type="ARBA" id="ARBA00023040"/>
    </source>
</evidence>
<comment type="subcellular location">
    <subcellularLocation>
        <location evidence="1">Membrane</location>
        <topology evidence="1">Multi-pass membrane protein</topology>
    </subcellularLocation>
</comment>
<dbReference type="PANTHER" id="PTHR46048">
    <property type="entry name" value="HYDROXYCARBOXYLIC ACID RECEPTOR 2"/>
    <property type="match status" value="1"/>
</dbReference>
<keyword evidence="2 9" id="KW-0812">Transmembrane</keyword>
<dbReference type="Pfam" id="PF00001">
    <property type="entry name" value="7tm_1"/>
    <property type="match status" value="2"/>
</dbReference>
<dbReference type="PROSITE" id="PS50262">
    <property type="entry name" value="G_PROTEIN_RECEP_F1_2"/>
    <property type="match status" value="2"/>
</dbReference>
<organism evidence="11 12">
    <name type="scientific">Merluccius polli</name>
    <name type="common">Benguela hake</name>
    <name type="synonym">Merluccius cadenati</name>
    <dbReference type="NCBI Taxonomy" id="89951"/>
    <lineage>
        <taxon>Eukaryota</taxon>
        <taxon>Metazoa</taxon>
        <taxon>Chordata</taxon>
        <taxon>Craniata</taxon>
        <taxon>Vertebrata</taxon>
        <taxon>Euteleostomi</taxon>
        <taxon>Actinopterygii</taxon>
        <taxon>Neopterygii</taxon>
        <taxon>Teleostei</taxon>
        <taxon>Neoteleostei</taxon>
        <taxon>Acanthomorphata</taxon>
        <taxon>Zeiogadaria</taxon>
        <taxon>Gadariae</taxon>
        <taxon>Gadiformes</taxon>
        <taxon>Gadoidei</taxon>
        <taxon>Merlucciidae</taxon>
        <taxon>Merluccius</taxon>
    </lineage>
</organism>
<evidence type="ECO:0000256" key="3">
    <source>
        <dbReference type="ARBA" id="ARBA00022989"/>
    </source>
</evidence>
<reference evidence="11" key="1">
    <citation type="journal article" date="2023" name="Front. Mar. Sci.">
        <title>A new Merluccius polli reference genome to investigate the effects of global change in West African waters.</title>
        <authorList>
            <person name="Mateo J.L."/>
            <person name="Blanco-Fernandez C."/>
            <person name="Garcia-Vazquez E."/>
            <person name="Machado-Schiaffino G."/>
        </authorList>
    </citation>
    <scope>NUCLEOTIDE SEQUENCE</scope>
    <source>
        <strain evidence="11">C29</strain>
        <tissue evidence="11">Fin</tissue>
    </source>
</reference>
<feature type="transmembrane region" description="Helical" evidence="9">
    <location>
        <begin position="49"/>
        <end position="66"/>
    </location>
</feature>
<dbReference type="InterPro" id="IPR051893">
    <property type="entry name" value="HCARs"/>
</dbReference>
<dbReference type="EMBL" id="JAOPHQ010006140">
    <property type="protein sequence ID" value="KAK0132745.1"/>
    <property type="molecule type" value="Genomic_DNA"/>
</dbReference>
<feature type="domain" description="G-protein coupled receptors family 1 profile" evidence="10">
    <location>
        <begin position="28"/>
        <end position="143"/>
    </location>
</feature>
<evidence type="ECO:0000256" key="2">
    <source>
        <dbReference type="ARBA" id="ARBA00022692"/>
    </source>
</evidence>
<keyword evidence="3 9" id="KW-1133">Transmembrane helix</keyword>
<dbReference type="PRINTS" id="PR00237">
    <property type="entry name" value="GPCRRHODOPSN"/>
</dbReference>
<evidence type="ECO:0000256" key="9">
    <source>
        <dbReference type="SAM" id="Phobius"/>
    </source>
</evidence>
<keyword evidence="12" id="KW-1185">Reference proteome</keyword>
<evidence type="ECO:0000256" key="1">
    <source>
        <dbReference type="ARBA" id="ARBA00004141"/>
    </source>
</evidence>
<dbReference type="SUPFAM" id="SSF81321">
    <property type="entry name" value="Family A G protein-coupled receptor-like"/>
    <property type="match status" value="3"/>
</dbReference>
<evidence type="ECO:0000313" key="11">
    <source>
        <dbReference type="EMBL" id="KAK0132745.1"/>
    </source>
</evidence>
<evidence type="ECO:0000256" key="5">
    <source>
        <dbReference type="ARBA" id="ARBA00023136"/>
    </source>
</evidence>
<dbReference type="Gene3D" id="1.20.1070.10">
    <property type="entry name" value="Rhodopsin 7-helix transmembrane proteins"/>
    <property type="match status" value="3"/>
</dbReference>
<comment type="caution">
    <text evidence="11">The sequence shown here is derived from an EMBL/GenBank/DDBJ whole genome shotgun (WGS) entry which is preliminary data.</text>
</comment>
<dbReference type="PANTHER" id="PTHR46048:SF6">
    <property type="entry name" value="HYDROXYCARBOXYLIC ACID RECEPTOR 2"/>
    <property type="match status" value="1"/>
</dbReference>
<dbReference type="InterPro" id="IPR017452">
    <property type="entry name" value="GPCR_Rhodpsn_7TM"/>
</dbReference>
<feature type="transmembrane region" description="Helical" evidence="9">
    <location>
        <begin position="17"/>
        <end position="37"/>
    </location>
</feature>
<evidence type="ECO:0000256" key="8">
    <source>
        <dbReference type="SAM" id="MobiDB-lite"/>
    </source>
</evidence>
<accession>A0AA47M338</accession>